<reference evidence="1 2" key="1">
    <citation type="journal article" date="2024" name="Nat. Commun.">
        <title>Phylogenomics reveals the evolutionary origins of lichenization in chlorophyte algae.</title>
        <authorList>
            <person name="Puginier C."/>
            <person name="Libourel C."/>
            <person name="Otte J."/>
            <person name="Skaloud P."/>
            <person name="Haon M."/>
            <person name="Grisel S."/>
            <person name="Petersen M."/>
            <person name="Berrin J.G."/>
            <person name="Delaux P.M."/>
            <person name="Dal Grande F."/>
            <person name="Keller J."/>
        </authorList>
    </citation>
    <scope>NUCLEOTIDE SEQUENCE [LARGE SCALE GENOMIC DNA]</scope>
    <source>
        <strain evidence="1 2">SAG 2036</strain>
    </source>
</reference>
<accession>A0AAW1NPS9</accession>
<organism evidence="1 2">
    <name type="scientific">Symbiochloris irregularis</name>
    <dbReference type="NCBI Taxonomy" id="706552"/>
    <lineage>
        <taxon>Eukaryota</taxon>
        <taxon>Viridiplantae</taxon>
        <taxon>Chlorophyta</taxon>
        <taxon>core chlorophytes</taxon>
        <taxon>Trebouxiophyceae</taxon>
        <taxon>Trebouxiales</taxon>
        <taxon>Trebouxiaceae</taxon>
        <taxon>Symbiochloris</taxon>
    </lineage>
</organism>
<protein>
    <submittedName>
        <fullName evidence="1">Uncharacterized protein</fullName>
    </submittedName>
</protein>
<evidence type="ECO:0000313" key="1">
    <source>
        <dbReference type="EMBL" id="KAK9789744.1"/>
    </source>
</evidence>
<dbReference type="AlphaFoldDB" id="A0AAW1NPS9"/>
<keyword evidence="2" id="KW-1185">Reference proteome</keyword>
<proteinExistence type="predicted"/>
<evidence type="ECO:0000313" key="2">
    <source>
        <dbReference type="Proteomes" id="UP001465755"/>
    </source>
</evidence>
<dbReference type="EMBL" id="JALJOQ010000203">
    <property type="protein sequence ID" value="KAK9789744.1"/>
    <property type="molecule type" value="Genomic_DNA"/>
</dbReference>
<sequence length="166" mass="18528">MNSCQGPGSLHIYQKAHFGIQHSYLRPSVFSYRALVVKVLCPTSAVPRICSSEKENHREDPEDLSVEFARLAQPERFRKQANHLELAWQASKRRKPKPCEGCAGTGESECQWCKGTGVLTVGEHIFCTMEEGCKPCPVCNRKGQPGGGQLRCECCKGTGWRASWMQ</sequence>
<dbReference type="InterPro" id="IPR036410">
    <property type="entry name" value="HSP_DnaJ_Cys-rich_dom_sf"/>
</dbReference>
<name>A0AAW1NPS9_9CHLO</name>
<dbReference type="Proteomes" id="UP001465755">
    <property type="component" value="Unassembled WGS sequence"/>
</dbReference>
<dbReference type="SUPFAM" id="SSF57938">
    <property type="entry name" value="DnaJ/Hsp40 cysteine-rich domain"/>
    <property type="match status" value="1"/>
</dbReference>
<gene>
    <name evidence="1" type="ORF">WJX73_002052</name>
</gene>
<comment type="caution">
    <text evidence="1">The sequence shown here is derived from an EMBL/GenBank/DDBJ whole genome shotgun (WGS) entry which is preliminary data.</text>
</comment>